<dbReference type="Proteomes" id="UP001497644">
    <property type="component" value="Chromosome 13"/>
</dbReference>
<evidence type="ECO:0000256" key="1">
    <source>
        <dbReference type="SAM" id="MobiDB-lite"/>
    </source>
</evidence>
<dbReference type="EMBL" id="OZ034836">
    <property type="protein sequence ID" value="CAL1678122.1"/>
    <property type="molecule type" value="Genomic_DNA"/>
</dbReference>
<keyword evidence="3" id="KW-1185">Reference proteome</keyword>
<accession>A0AAV2NEI9</accession>
<feature type="region of interest" description="Disordered" evidence="1">
    <location>
        <begin position="65"/>
        <end position="133"/>
    </location>
</feature>
<dbReference type="AlphaFoldDB" id="A0AAV2NEI9"/>
<name>A0AAV2NEI9_9HYME</name>
<organism evidence="2 3">
    <name type="scientific">Lasius platythorax</name>
    <dbReference type="NCBI Taxonomy" id="488582"/>
    <lineage>
        <taxon>Eukaryota</taxon>
        <taxon>Metazoa</taxon>
        <taxon>Ecdysozoa</taxon>
        <taxon>Arthropoda</taxon>
        <taxon>Hexapoda</taxon>
        <taxon>Insecta</taxon>
        <taxon>Pterygota</taxon>
        <taxon>Neoptera</taxon>
        <taxon>Endopterygota</taxon>
        <taxon>Hymenoptera</taxon>
        <taxon>Apocrita</taxon>
        <taxon>Aculeata</taxon>
        <taxon>Formicoidea</taxon>
        <taxon>Formicidae</taxon>
        <taxon>Formicinae</taxon>
        <taxon>Lasius</taxon>
        <taxon>Lasius</taxon>
    </lineage>
</organism>
<sequence length="177" mass="18687">MAVLSLVLSASFIPPLPDMCPGFSLFALLPESSAIPEFDATSAIRYRPRESGCSLWSRNNCVGLSPSGDDGEQGGGRGGAGGQGRAVSRTVREGKGETPERSVRVDEEKEADDDDGYKGGCPSSFSSQTQLRIPPGTVQPTVYGLAVGEAPVAKLNAERFLVHVLLPARFYNIVSLS</sequence>
<feature type="compositionally biased region" description="Gly residues" evidence="1">
    <location>
        <begin position="73"/>
        <end position="84"/>
    </location>
</feature>
<protein>
    <submittedName>
        <fullName evidence="2">Uncharacterized protein</fullName>
    </submittedName>
</protein>
<evidence type="ECO:0000313" key="3">
    <source>
        <dbReference type="Proteomes" id="UP001497644"/>
    </source>
</evidence>
<gene>
    <name evidence="2" type="ORF">LPLAT_LOCUS4012</name>
</gene>
<evidence type="ECO:0000313" key="2">
    <source>
        <dbReference type="EMBL" id="CAL1678122.1"/>
    </source>
</evidence>
<feature type="compositionally biased region" description="Basic and acidic residues" evidence="1">
    <location>
        <begin position="90"/>
        <end position="107"/>
    </location>
</feature>
<reference evidence="2" key="1">
    <citation type="submission" date="2024-04" db="EMBL/GenBank/DDBJ databases">
        <authorList>
            <consortium name="Molecular Ecology Group"/>
        </authorList>
    </citation>
    <scope>NUCLEOTIDE SEQUENCE</scope>
</reference>
<proteinExistence type="predicted"/>